<dbReference type="CDD" id="cd05233">
    <property type="entry name" value="SDR_c"/>
    <property type="match status" value="1"/>
</dbReference>
<dbReference type="RefSeq" id="WP_034790596.1">
    <property type="nucleotide sequence ID" value="NZ_JMPJ01000050.1"/>
</dbReference>
<dbReference type="FunFam" id="3.40.50.720:FF:000084">
    <property type="entry name" value="Short-chain dehydrogenase reductase"/>
    <property type="match status" value="1"/>
</dbReference>
<accession>A0A085GC13</accession>
<reference evidence="4 5" key="1">
    <citation type="submission" date="2014-05" db="EMBL/GenBank/DDBJ databases">
        <title>ATOL: Assembling a taxonomically balanced genome-scale reconstruction of the evolutionary history of the Enterobacteriaceae.</title>
        <authorList>
            <person name="Plunkett G.III."/>
            <person name="Neeno-Eckwall E.C."/>
            <person name="Glasner J.D."/>
            <person name="Perna N.T."/>
        </authorList>
    </citation>
    <scope>NUCLEOTIDE SEQUENCE [LARGE SCALE GENOMIC DNA]</scope>
    <source>
        <strain evidence="4 5">ATCC 33852</strain>
    </source>
</reference>
<dbReference type="InterPro" id="IPR057326">
    <property type="entry name" value="KR_dom"/>
</dbReference>
<dbReference type="PRINTS" id="PR00081">
    <property type="entry name" value="GDHRDH"/>
</dbReference>
<dbReference type="GO" id="GO:0016491">
    <property type="term" value="F:oxidoreductase activity"/>
    <property type="evidence" value="ECO:0007669"/>
    <property type="project" value="UniProtKB-KW"/>
</dbReference>
<comment type="caution">
    <text evidence="4">The sequence shown here is derived from an EMBL/GenBank/DDBJ whole genome shotgun (WGS) entry which is preliminary data.</text>
</comment>
<dbReference type="AlphaFoldDB" id="A0A085GC13"/>
<dbReference type="Proteomes" id="UP000028640">
    <property type="component" value="Unassembled WGS sequence"/>
</dbReference>
<dbReference type="EC" id="1.-.-.-" evidence="4"/>
<dbReference type="EMBL" id="JMPJ01000050">
    <property type="protein sequence ID" value="KFC81258.1"/>
    <property type="molecule type" value="Genomic_DNA"/>
</dbReference>
<keyword evidence="5" id="KW-1185">Reference proteome</keyword>
<feature type="domain" description="Ketoreductase" evidence="3">
    <location>
        <begin position="8"/>
        <end position="182"/>
    </location>
</feature>
<organism evidence="4 5">
    <name type="scientific">Ewingella americana (strain ATCC 33852 / DSM 4580 / CCUG 14506 / JCM 5911 / LMG 7869 / NCTC 12157 / CDC 1468-78)</name>
    <dbReference type="NCBI Taxonomy" id="910964"/>
    <lineage>
        <taxon>Bacteria</taxon>
        <taxon>Pseudomonadati</taxon>
        <taxon>Pseudomonadota</taxon>
        <taxon>Gammaproteobacteria</taxon>
        <taxon>Enterobacterales</taxon>
        <taxon>Yersiniaceae</taxon>
        <taxon>Ewingella</taxon>
    </lineage>
</organism>
<dbReference type="InterPro" id="IPR036291">
    <property type="entry name" value="NAD(P)-bd_dom_sf"/>
</dbReference>
<dbReference type="SUPFAM" id="SSF51735">
    <property type="entry name" value="NAD(P)-binding Rossmann-fold domains"/>
    <property type="match status" value="1"/>
</dbReference>
<dbReference type="Gene3D" id="3.40.50.720">
    <property type="entry name" value="NAD(P)-binding Rossmann-like Domain"/>
    <property type="match status" value="1"/>
</dbReference>
<dbReference type="PANTHER" id="PTHR43639">
    <property type="entry name" value="OXIDOREDUCTASE, SHORT-CHAIN DEHYDROGENASE/REDUCTASE FAMILY (AFU_ORTHOLOGUE AFUA_5G02870)"/>
    <property type="match status" value="1"/>
</dbReference>
<protein>
    <submittedName>
        <fullName evidence="4">Short-chain dehydrogenase/reductase</fullName>
        <ecNumber evidence="4">1.-.-.-</ecNumber>
    </submittedName>
</protein>
<proteinExistence type="inferred from homology"/>
<dbReference type="STRING" id="910964.GEAM_1726"/>
<dbReference type="OrthoDB" id="9806974at2"/>
<name>A0A085GC13_EWIA3</name>
<dbReference type="InterPro" id="IPR002347">
    <property type="entry name" value="SDR_fam"/>
</dbReference>
<comment type="similarity">
    <text evidence="1">Belongs to the short-chain dehydrogenases/reductases (SDR) family.</text>
</comment>
<evidence type="ECO:0000259" key="3">
    <source>
        <dbReference type="SMART" id="SM00822"/>
    </source>
</evidence>
<dbReference type="GeneID" id="78380073"/>
<evidence type="ECO:0000256" key="1">
    <source>
        <dbReference type="ARBA" id="ARBA00006484"/>
    </source>
</evidence>
<evidence type="ECO:0000313" key="4">
    <source>
        <dbReference type="EMBL" id="KFC81258.1"/>
    </source>
</evidence>
<dbReference type="eggNOG" id="COG1028">
    <property type="taxonomic scope" value="Bacteria"/>
</dbReference>
<dbReference type="Pfam" id="PF13561">
    <property type="entry name" value="adh_short_C2"/>
    <property type="match status" value="1"/>
</dbReference>
<dbReference type="SMART" id="SM00822">
    <property type="entry name" value="PKS_KR"/>
    <property type="match status" value="1"/>
</dbReference>
<sequence>MFNDLKDKRVLITGSTKGIGLATAQAFARAGAKVGLNGHRNDPSLQSLAKEVAALGGEVEYFAADLTNTAQCQQLVEAFVERFGGLDVLINNTGGLVGRKPLSDIDDEFYQQVMDLNARSALMVTKFAIPHLRSAAKQSGETTSVISTGSIAGREGGGPGASIYAASKAWLHNMNRHWVKEFTKDNIRFNVVSPGTIDTVFHADKTQEVRDKISSGIAMGRFGTSEELAPSYLFFASHACSGYITGQILDVNGGQMAP</sequence>
<keyword evidence="2 4" id="KW-0560">Oxidoreductase</keyword>
<evidence type="ECO:0000313" key="5">
    <source>
        <dbReference type="Proteomes" id="UP000028640"/>
    </source>
</evidence>
<dbReference type="PANTHER" id="PTHR43639:SF1">
    <property type="entry name" value="SHORT-CHAIN DEHYDROGENASE_REDUCTASE FAMILY PROTEIN"/>
    <property type="match status" value="1"/>
</dbReference>
<gene>
    <name evidence="4" type="ORF">GEAM_1726</name>
</gene>
<evidence type="ECO:0000256" key="2">
    <source>
        <dbReference type="ARBA" id="ARBA00023002"/>
    </source>
</evidence>